<keyword evidence="5" id="KW-0328">Glycosyltransferase</keyword>
<dbReference type="PANTHER" id="PTHR23033">
    <property type="entry name" value="BETA1,3-GALACTOSYLTRANSFERASE"/>
    <property type="match status" value="1"/>
</dbReference>
<feature type="domain" description="Fringe-like glycosyltransferase" evidence="14">
    <location>
        <begin position="178"/>
        <end position="278"/>
    </location>
</feature>
<evidence type="ECO:0000259" key="14">
    <source>
        <dbReference type="Pfam" id="PF02434"/>
    </source>
</evidence>
<keyword evidence="6" id="KW-0808">Transferase</keyword>
<evidence type="ECO:0000256" key="5">
    <source>
        <dbReference type="ARBA" id="ARBA00022676"/>
    </source>
</evidence>
<evidence type="ECO:0000256" key="12">
    <source>
        <dbReference type="SAM" id="Phobius"/>
    </source>
</evidence>
<evidence type="ECO:0000256" key="11">
    <source>
        <dbReference type="ARBA" id="ARBA00023136"/>
    </source>
</evidence>
<keyword evidence="9" id="KW-0735">Signal-anchor</keyword>
<dbReference type="PANTHER" id="PTHR23033:SF47">
    <property type="entry name" value="APPLE DOMAIN-CONTAINING PROTEIN-RELATED"/>
    <property type="match status" value="1"/>
</dbReference>
<dbReference type="EC" id="2.4.1.122" evidence="4"/>
<evidence type="ECO:0000313" key="15">
    <source>
        <dbReference type="EMBL" id="KAE8355454.1"/>
    </source>
</evidence>
<evidence type="ECO:0000256" key="9">
    <source>
        <dbReference type="ARBA" id="ARBA00022968"/>
    </source>
</evidence>
<sequence>MIPSRLRYILLLIPSLFAAVLLHYLFWPSTYTVRPEKAHKETHNELGITLISTPGGCSNLPGIHDILVVMKTGATEALQKIPVHFNTTLRCVPHFVVFSDFEEKIAGVQVHDVLRSVDEKVKQTHPDFDLYNRLRQSGRAGLTAADMNDDQSTPQGKPDNRGWLLDKWKFLPMINESLVLRADAKWYVFMEADTYVVWPNLVAWLEKFDPNQPYYMGSQIEIAGVVFGHGGSGFVISHAAMHQLADYHATRVEEHDEYTGNHWAGDCVLGKVFKDAGVDLFFATPMLQGDTPWTFSYYEPKHHWCTPVGTYHHMTADDIRETWAFEQRWWANTHKPTLLHADVFEELVHPHLEDRKDDWDNASPENHDGVDSLEDCQARCTKDRQCHQYSYESGKCSTSKVGKRGNSKASMTSGWMSDRINHTVKDLGSCEKIKWITL</sequence>
<gene>
    <name evidence="15" type="ORF">BDV28DRAFT_146128</name>
</gene>
<keyword evidence="8" id="KW-0547">Nucleotide-binding</keyword>
<evidence type="ECO:0000256" key="6">
    <source>
        <dbReference type="ARBA" id="ARBA00022679"/>
    </source>
</evidence>
<dbReference type="Gene3D" id="3.50.4.10">
    <property type="entry name" value="Hepatocyte Growth Factor"/>
    <property type="match status" value="1"/>
</dbReference>
<evidence type="ECO:0000256" key="2">
    <source>
        <dbReference type="ARBA" id="ARBA00004922"/>
    </source>
</evidence>
<evidence type="ECO:0000256" key="10">
    <source>
        <dbReference type="ARBA" id="ARBA00022989"/>
    </source>
</evidence>
<dbReference type="OrthoDB" id="414175at2759"/>
<name>A0A5N6ZCT2_9EURO</name>
<keyword evidence="7 12" id="KW-0812">Transmembrane</keyword>
<dbReference type="InterPro" id="IPR026050">
    <property type="entry name" value="C1GALT1/C1GALT1_chp1"/>
</dbReference>
<evidence type="ECO:0000256" key="3">
    <source>
        <dbReference type="ARBA" id="ARBA00006462"/>
    </source>
</evidence>
<feature type="domain" description="Apple" evidence="13">
    <location>
        <begin position="364"/>
        <end position="401"/>
    </location>
</feature>
<dbReference type="GO" id="GO:0000166">
    <property type="term" value="F:nucleotide binding"/>
    <property type="evidence" value="ECO:0007669"/>
    <property type="project" value="UniProtKB-KW"/>
</dbReference>
<dbReference type="GO" id="GO:0016263">
    <property type="term" value="F:glycoprotein-N-acetylgalactosamine 3-beta-galactosyltransferase activity"/>
    <property type="evidence" value="ECO:0007669"/>
    <property type="project" value="UniProtKB-EC"/>
</dbReference>
<evidence type="ECO:0000256" key="8">
    <source>
        <dbReference type="ARBA" id="ARBA00022741"/>
    </source>
</evidence>
<dbReference type="Pfam" id="PF02434">
    <property type="entry name" value="Fringe"/>
    <property type="match status" value="1"/>
</dbReference>
<dbReference type="InterPro" id="IPR003378">
    <property type="entry name" value="Fringe-like_glycosylTrfase"/>
</dbReference>
<dbReference type="GO" id="GO:0016020">
    <property type="term" value="C:membrane"/>
    <property type="evidence" value="ECO:0007669"/>
    <property type="project" value="UniProtKB-SubCell"/>
</dbReference>
<evidence type="ECO:0000256" key="4">
    <source>
        <dbReference type="ARBA" id="ARBA00012557"/>
    </source>
</evidence>
<dbReference type="Pfam" id="PF00024">
    <property type="entry name" value="PAN_1"/>
    <property type="match status" value="1"/>
</dbReference>
<dbReference type="SUPFAM" id="SSF57414">
    <property type="entry name" value="Hairpin loop containing domain-like"/>
    <property type="match status" value="1"/>
</dbReference>
<feature type="transmembrane region" description="Helical" evidence="12">
    <location>
        <begin position="7"/>
        <end position="27"/>
    </location>
</feature>
<evidence type="ECO:0000313" key="16">
    <source>
        <dbReference type="Proteomes" id="UP000327118"/>
    </source>
</evidence>
<keyword evidence="11 12" id="KW-0472">Membrane</keyword>
<evidence type="ECO:0000256" key="1">
    <source>
        <dbReference type="ARBA" id="ARBA00004606"/>
    </source>
</evidence>
<keyword evidence="10 12" id="KW-1133">Transmembrane helix</keyword>
<accession>A0A5N6ZCT2</accession>
<dbReference type="Proteomes" id="UP000327118">
    <property type="component" value="Unassembled WGS sequence"/>
</dbReference>
<evidence type="ECO:0000259" key="13">
    <source>
        <dbReference type="Pfam" id="PF00024"/>
    </source>
</evidence>
<dbReference type="InterPro" id="IPR003609">
    <property type="entry name" value="Pan_app"/>
</dbReference>
<dbReference type="Gene3D" id="3.90.550.50">
    <property type="match status" value="1"/>
</dbReference>
<comment type="pathway">
    <text evidence="2">Protein modification; protein glycosylation.</text>
</comment>
<reference evidence="16" key="1">
    <citation type="submission" date="2019-04" db="EMBL/GenBank/DDBJ databases">
        <title>Friends and foes A comparative genomics studyof 23 Aspergillus species from section Flavi.</title>
        <authorList>
            <consortium name="DOE Joint Genome Institute"/>
            <person name="Kjaerbolling I."/>
            <person name="Vesth T."/>
            <person name="Frisvad J.C."/>
            <person name="Nybo J.L."/>
            <person name="Theobald S."/>
            <person name="Kildgaard S."/>
            <person name="Isbrandt T."/>
            <person name="Kuo A."/>
            <person name="Sato A."/>
            <person name="Lyhne E.K."/>
            <person name="Kogle M.E."/>
            <person name="Wiebenga A."/>
            <person name="Kun R.S."/>
            <person name="Lubbers R.J."/>
            <person name="Makela M.R."/>
            <person name="Barry K."/>
            <person name="Chovatia M."/>
            <person name="Clum A."/>
            <person name="Daum C."/>
            <person name="Haridas S."/>
            <person name="He G."/>
            <person name="LaButti K."/>
            <person name="Lipzen A."/>
            <person name="Mondo S."/>
            <person name="Riley R."/>
            <person name="Salamov A."/>
            <person name="Simmons B.A."/>
            <person name="Magnuson J.K."/>
            <person name="Henrissat B."/>
            <person name="Mortensen U.H."/>
            <person name="Larsen T.O."/>
            <person name="Devries R.P."/>
            <person name="Grigoriev I.V."/>
            <person name="Machida M."/>
            <person name="Baker S.E."/>
            <person name="Andersen M.R."/>
        </authorList>
    </citation>
    <scope>NUCLEOTIDE SEQUENCE [LARGE SCALE GENOMIC DNA]</scope>
    <source>
        <strain evidence="16">CBS 553.77</strain>
    </source>
</reference>
<evidence type="ECO:0000256" key="7">
    <source>
        <dbReference type="ARBA" id="ARBA00022692"/>
    </source>
</evidence>
<keyword evidence="16" id="KW-1185">Reference proteome</keyword>
<protein>
    <recommendedName>
        <fullName evidence="4">N-acetylgalactosaminide beta-1,3-galactosyltransferase</fullName>
        <ecNumber evidence="4">2.4.1.122</ecNumber>
    </recommendedName>
</protein>
<organism evidence="15 16">
    <name type="scientific">Aspergillus coremiiformis</name>
    <dbReference type="NCBI Taxonomy" id="138285"/>
    <lineage>
        <taxon>Eukaryota</taxon>
        <taxon>Fungi</taxon>
        <taxon>Dikarya</taxon>
        <taxon>Ascomycota</taxon>
        <taxon>Pezizomycotina</taxon>
        <taxon>Eurotiomycetes</taxon>
        <taxon>Eurotiomycetidae</taxon>
        <taxon>Eurotiales</taxon>
        <taxon>Aspergillaceae</taxon>
        <taxon>Aspergillus</taxon>
        <taxon>Aspergillus subgen. Circumdati</taxon>
    </lineage>
</organism>
<comment type="similarity">
    <text evidence="3">Belongs to the glycosyltransferase 31 family. Beta3-Gal-T subfamily.</text>
</comment>
<proteinExistence type="inferred from homology"/>
<comment type="subcellular location">
    <subcellularLocation>
        <location evidence="1">Membrane</location>
        <topology evidence="1">Single-pass type II membrane protein</topology>
    </subcellularLocation>
</comment>
<dbReference type="AlphaFoldDB" id="A0A5N6ZCT2"/>
<dbReference type="EMBL" id="ML739052">
    <property type="protein sequence ID" value="KAE8355454.1"/>
    <property type="molecule type" value="Genomic_DNA"/>
</dbReference>